<dbReference type="Proteomes" id="UP000234414">
    <property type="component" value="Chromosome"/>
</dbReference>
<proteinExistence type="inferred from homology"/>
<dbReference type="SUPFAM" id="SSF109854">
    <property type="entry name" value="DinB/YfiT-like putative metalloenzymes"/>
    <property type="match status" value="1"/>
</dbReference>
<dbReference type="PANTHER" id="PTHR37302">
    <property type="entry name" value="SLR1116 PROTEIN"/>
    <property type="match status" value="1"/>
</dbReference>
<evidence type="ECO:0000256" key="2">
    <source>
        <dbReference type="ARBA" id="ARBA00022723"/>
    </source>
</evidence>
<sequence>MHGDPGGCGRPGFCCIDGARAGHDHPRMATLKRHFETMARYNAWANQRLYAAVEPLPDEDYRRPCGAFFGSVEGTLNHLLVTDRIWLRRLAGQGDTGYALDTLLFTDFTRLQQARIEEDAGIVAFVLGLSDAALATRVAYRRVSTPEPQLQRVDAGLAHWFNHQTHHRGQVHTLLTQLTGHAPALDLLVYQRQHGD</sequence>
<protein>
    <submittedName>
        <fullName evidence="4">Damage-inducible protein DinB</fullName>
    </submittedName>
</protein>
<dbReference type="InterPro" id="IPR007837">
    <property type="entry name" value="DinB"/>
</dbReference>
<feature type="binding site" evidence="3">
    <location>
        <position position="163"/>
    </location>
    <ligand>
        <name>a divalent metal cation</name>
        <dbReference type="ChEBI" id="CHEBI:60240"/>
    </ligand>
</feature>
<keyword evidence="2 3" id="KW-0479">Metal-binding</keyword>
<dbReference type="AlphaFoldDB" id="A0AAD0BL86"/>
<feature type="binding site" evidence="3">
    <location>
        <position position="78"/>
    </location>
    <ligand>
        <name>a divalent metal cation</name>
        <dbReference type="ChEBI" id="CHEBI:60240"/>
    </ligand>
</feature>
<dbReference type="GO" id="GO:0046872">
    <property type="term" value="F:metal ion binding"/>
    <property type="evidence" value="ECO:0007669"/>
    <property type="project" value="UniProtKB-KW"/>
</dbReference>
<evidence type="ECO:0000313" key="4">
    <source>
        <dbReference type="EMBL" id="AUI06001.1"/>
    </source>
</evidence>
<feature type="binding site" evidence="3">
    <location>
        <position position="167"/>
    </location>
    <ligand>
        <name>a divalent metal cation</name>
        <dbReference type="ChEBI" id="CHEBI:60240"/>
    </ligand>
</feature>
<gene>
    <name evidence="4" type="ORF">SmaCSM2_01965</name>
</gene>
<evidence type="ECO:0000313" key="5">
    <source>
        <dbReference type="Proteomes" id="UP000234414"/>
    </source>
</evidence>
<dbReference type="Pfam" id="PF05163">
    <property type="entry name" value="DinB"/>
    <property type="match status" value="1"/>
</dbReference>
<dbReference type="PANTHER" id="PTHR37302:SF1">
    <property type="entry name" value="PROTEIN DINB"/>
    <property type="match status" value="1"/>
</dbReference>
<accession>A0AAD0BL86</accession>
<dbReference type="Gene3D" id="1.20.120.450">
    <property type="entry name" value="dinb family like domain"/>
    <property type="match status" value="1"/>
</dbReference>
<reference evidence="4 5" key="1">
    <citation type="submission" date="2017-12" db="EMBL/GenBank/DDBJ databases">
        <title>Complete Genome Sequence of Stenotrophomonas maltophilia CSM2.</title>
        <authorList>
            <person name="Castro-Jaimes S."/>
            <person name="Lopez-Leal G."/>
            <person name="Barberena Jonas C."/>
            <person name="Bustos P."/>
            <person name="Perez-Oseguera A."/>
            <person name="Cevallos M.A."/>
        </authorList>
    </citation>
    <scope>NUCLEOTIDE SEQUENCE [LARGE SCALE GENOMIC DNA]</scope>
    <source>
        <strain evidence="4 5">CSM2</strain>
    </source>
</reference>
<evidence type="ECO:0000256" key="1">
    <source>
        <dbReference type="ARBA" id="ARBA00008635"/>
    </source>
</evidence>
<evidence type="ECO:0000256" key="3">
    <source>
        <dbReference type="PIRSR" id="PIRSR607837-1"/>
    </source>
</evidence>
<name>A0AAD0BL86_STEMA</name>
<dbReference type="EMBL" id="CP025298">
    <property type="protein sequence ID" value="AUI06001.1"/>
    <property type="molecule type" value="Genomic_DNA"/>
</dbReference>
<comment type="similarity">
    <text evidence="1">Belongs to the DinB family.</text>
</comment>
<dbReference type="InterPro" id="IPR034660">
    <property type="entry name" value="DinB/YfiT-like"/>
</dbReference>
<organism evidence="4 5">
    <name type="scientific">Stenotrophomonas maltophilia</name>
    <name type="common">Pseudomonas maltophilia</name>
    <name type="synonym">Xanthomonas maltophilia</name>
    <dbReference type="NCBI Taxonomy" id="40324"/>
    <lineage>
        <taxon>Bacteria</taxon>
        <taxon>Pseudomonadati</taxon>
        <taxon>Pseudomonadota</taxon>
        <taxon>Gammaproteobacteria</taxon>
        <taxon>Lysobacterales</taxon>
        <taxon>Lysobacteraceae</taxon>
        <taxon>Stenotrophomonas</taxon>
        <taxon>Stenotrophomonas maltophilia group</taxon>
    </lineage>
</organism>